<keyword evidence="4" id="KW-1185">Reference proteome</keyword>
<dbReference type="OrthoDB" id="3801610at2759"/>
<reference evidence="3" key="1">
    <citation type="journal article" date="2020" name="Stud. Mycol.">
        <title>101 Dothideomycetes genomes: a test case for predicting lifestyles and emergence of pathogens.</title>
        <authorList>
            <person name="Haridas S."/>
            <person name="Albert R."/>
            <person name="Binder M."/>
            <person name="Bloem J."/>
            <person name="Labutti K."/>
            <person name="Salamov A."/>
            <person name="Andreopoulos B."/>
            <person name="Baker S."/>
            <person name="Barry K."/>
            <person name="Bills G."/>
            <person name="Bluhm B."/>
            <person name="Cannon C."/>
            <person name="Castanera R."/>
            <person name="Culley D."/>
            <person name="Daum C."/>
            <person name="Ezra D."/>
            <person name="Gonzalez J."/>
            <person name="Henrissat B."/>
            <person name="Kuo A."/>
            <person name="Liang C."/>
            <person name="Lipzen A."/>
            <person name="Lutzoni F."/>
            <person name="Magnuson J."/>
            <person name="Mondo S."/>
            <person name="Nolan M."/>
            <person name="Ohm R."/>
            <person name="Pangilinan J."/>
            <person name="Park H.-J."/>
            <person name="Ramirez L."/>
            <person name="Alfaro M."/>
            <person name="Sun H."/>
            <person name="Tritt A."/>
            <person name="Yoshinaga Y."/>
            <person name="Zwiers L.-H."/>
            <person name="Turgeon B."/>
            <person name="Goodwin S."/>
            <person name="Spatafora J."/>
            <person name="Crous P."/>
            <person name="Grigoriev I."/>
        </authorList>
    </citation>
    <scope>NUCLEOTIDE SEQUENCE</scope>
    <source>
        <strain evidence="3">CBS 675.92</strain>
    </source>
</reference>
<name>A0A6A5U805_9PLEO</name>
<evidence type="ECO:0000256" key="2">
    <source>
        <dbReference type="SAM" id="SignalP"/>
    </source>
</evidence>
<dbReference type="Proteomes" id="UP000800035">
    <property type="component" value="Unassembled WGS sequence"/>
</dbReference>
<dbReference type="EMBL" id="ML976986">
    <property type="protein sequence ID" value="KAF1959026.1"/>
    <property type="molecule type" value="Genomic_DNA"/>
</dbReference>
<sequence length="2443" mass="244299">MSNPPIRSSRGYLQWLWTWLFIAQVVIARPQIVTGSTTCTDASGNTYQNGTVVNNQNRLFQVFCGTNIIQTTLRVQILPSLPLCVDACVGNPYCIGATYEKSMQKCTLKGTQNLLASILGGVTGLVGTLLSAPALIAFVLAGVIPSPSLALSTILPSISSAFSSLRSSSVSASVPGSSSLSSSTVTISRPSSQASQGSTSASVLSSTVQDSTLINSNTNTNLAGALLPSSNSLSGTSPSKTPATASTAAVSASSSQNALVAALNNALGGLIAASSSSSAFPPPISVSIATPSSVGLPAGIPSLNLGNALGNVVPSPSSIPGLAALNPLASPSLPSLSLPTSIIGGLQLPSSLPSILASALASVLAQSISAPSVSFPSLSNPVATPSLPGVSLPTSILNAPQLPSDSLVSRLGSIPGQSLISASLPMPSLLQVPLPNITPSPTGPPVEPAQLEQMISYLYNDLGIHLPRESLITLLGPAWAVATSTPTPLPSDLGTMMTPVSLPTRASSSIIAPSQTSVAQGLVPGLLSALGIGAPNALSTSGALPTSSVVSSAPQVSSAATGKPGLVGGLFSALGLGPVVAIPTPSVALPSISIPSVDLESVVPSLPGPRPTLSPPVGNDILGGVLSGLLSSLANIPVSVRSSAPIPPPTPSPSPSQIDLIGNVVNGVLSTLGLGAPLPTLTPGLLPLATPLAGVPSLLASLSNLDSASGIPRPSDASVWRPNITPAAPSVNIQNLLPGLLSELGLDGLPNSALSAALSIVTDPGILGQVIGGLVSDLSLPTDGISLPIEVPIGISNVVPPTDSSQLTDPSAITDISAPFISSTPQPAITPPGLPIGILPGILSNLGLVSNLAIPTPSVGVGLPSAVIDQIVDNVLSDLALPTPPALPSLLPDDLVGQIVSDLLANITLPSPSIGPGLLPSDIVDQLASGLLSTLAVPTPSIIPNSLSSGLVDQIVAELVSNVALPTPSIDIDALSSQLESIAGGLLSDISLSTPTVLPISLPSDLVNQVVSGLLSDIVIPTSLFDVGALPSPSIDVGALPSQVANLASGLLENIGLPTGSPLPSSIVDDIVSGILAGIAVPTSAPNVIDSIIGSLPTELDLTGTPALPSVPLVDVTGLKPTLDPFSNGPSTPASLTKNAPKTASPSTRPNRVGGVLNGLLSGLGIGVTPTLPPVARPGVSEINVIGDLLSDIVAGVPTPTVSVPAQPGVTDVNAIVDIMGGLLSGLALPTISVSSQINTPDLDNVGNILSGLPSDLPSFPNDIADFLQSLLTNPAGEATPIPNIFPPTPTVSDNGQGLLGDLLSNLGVGGGLPTTISLPSGTSPPGVVDIDDILSALSVEGISLPTSPPIPDIDLLGDLLNGVISSLGAASLPPVLTSLSISPPSAPSAYLPSAPPVAVPQDVLAGLLSALASIPAILTPILDLPLPASEAPSQTVGLPPIVNLPVPPLSLPLALPSDIVGNLLSELDLGSVSIPSLPGIPATTPSQLPPNALGDLVSAILNLPSASINFLSPQKSSAIDNLDGLLSSLDLGVVVPTPTVSLPTPSAVDLLGGVLSKIGDILAVPTLPKPAISVPTPTTEIEGGLLSNIDSDTMPSPTFRPLLPTAVPANVLGGLISDLEDIVGPMSAFSLVGNLLSGLGVDAVPSTTLEPLPNVTPPSFPTNLLGGLLSELEDILGPTSAINVMGGLLSDLAASALPSATIGSDASLIPASTAPGFLGGLISGVGDILALPTSTGVVIPGDVLNGLLSGISLPNGLPIPTNIPLNVDDIADLFSDLFIFGAPTDLISDIPTPSSPVEPNVLGGLLSSLGLIPGASLLTDVLLSFPTITGTPEDIVGDLLSGLNIIGQLPIPTSSMLADVDLPTLAVPLNSLITANPTVTRAPNLLGDLLPDLSIQLLAPTASVALPQPIAPGLSSLLASLQALPSANVNVLNGLASDLEGIIPTPALPLPDLSLPSLPSVSINVDLPQIGSLGFEVELPTATGLPTPTSVLPPGLPLVNLQPLLSALAEVQSPTLAIPEAIPTFSSINLPVNLPSPSLVDLDPLLSLIANAQSSMLSLSPTPAATSTSSTHSASSTSVSRLPIALDPVFSLLFGHGRVSSVLSGTAIVATATSSGLRPSNGLPSYPVGGLESLLSKWGGLLALPSDVGILPSASVAPLVELESLLSALAVGGVISTTSISSSPIAVSAPVPVDVLGGLLSALELNGELIQTLSGKSSGIIPTLAMITPRPTATQNVATPLINVDLSLGLLNGLCPTCHASSASSASKEPLVDIGLTVGALKGLCPGISCRSSFTTTQQSAVITSDTIATSSPSSRASTSSNLSKAPRPIINIAQLFSILGVGEVSYFNASCGDKRETAYRYWRTALIIDRCPNSSTDSDHSYLNMARFNKIYTFVTDSDTASNRHQLFSWSARRVVPWSVLSLYHNIKTASPWYRSFSGYS</sequence>
<feature type="region of interest" description="Disordered" evidence="1">
    <location>
        <begin position="1124"/>
        <end position="1152"/>
    </location>
</feature>
<protein>
    <recommendedName>
        <fullName evidence="5">Apple domain-containing protein</fullName>
    </recommendedName>
</protein>
<feature type="signal peptide" evidence="2">
    <location>
        <begin position="1"/>
        <end position="28"/>
    </location>
</feature>
<keyword evidence="2" id="KW-0732">Signal</keyword>
<accession>A0A6A5U805</accession>
<evidence type="ECO:0000256" key="1">
    <source>
        <dbReference type="SAM" id="MobiDB-lite"/>
    </source>
</evidence>
<feature type="region of interest" description="Disordered" evidence="1">
    <location>
        <begin position="173"/>
        <end position="200"/>
    </location>
</feature>
<organism evidence="3 4">
    <name type="scientific">Byssothecium circinans</name>
    <dbReference type="NCBI Taxonomy" id="147558"/>
    <lineage>
        <taxon>Eukaryota</taxon>
        <taxon>Fungi</taxon>
        <taxon>Dikarya</taxon>
        <taxon>Ascomycota</taxon>
        <taxon>Pezizomycotina</taxon>
        <taxon>Dothideomycetes</taxon>
        <taxon>Pleosporomycetidae</taxon>
        <taxon>Pleosporales</taxon>
        <taxon>Massarineae</taxon>
        <taxon>Massarinaceae</taxon>
        <taxon>Byssothecium</taxon>
    </lineage>
</organism>
<evidence type="ECO:0008006" key="5">
    <source>
        <dbReference type="Google" id="ProtNLM"/>
    </source>
</evidence>
<evidence type="ECO:0000313" key="4">
    <source>
        <dbReference type="Proteomes" id="UP000800035"/>
    </source>
</evidence>
<gene>
    <name evidence="3" type="ORF">CC80DRAFT_591884</name>
</gene>
<evidence type="ECO:0000313" key="3">
    <source>
        <dbReference type="EMBL" id="KAF1959026.1"/>
    </source>
</evidence>
<proteinExistence type="predicted"/>
<feature type="compositionally biased region" description="Polar residues" evidence="1">
    <location>
        <begin position="1128"/>
        <end position="1150"/>
    </location>
</feature>
<feature type="chain" id="PRO_5025530623" description="Apple domain-containing protein" evidence="2">
    <location>
        <begin position="29"/>
        <end position="2443"/>
    </location>
</feature>